<dbReference type="OrthoDB" id="6077919at2759"/>
<dbReference type="GeneID" id="111245842"/>
<dbReference type="Pfam" id="PF00096">
    <property type="entry name" value="zf-C2H2"/>
    <property type="match status" value="1"/>
</dbReference>
<dbReference type="InterPro" id="IPR036236">
    <property type="entry name" value="Znf_C2H2_sf"/>
</dbReference>
<keyword evidence="9" id="KW-1185">Reference proteome</keyword>
<evidence type="ECO:0000256" key="2">
    <source>
        <dbReference type="ARBA" id="ARBA00022737"/>
    </source>
</evidence>
<reference evidence="8" key="1">
    <citation type="submission" date="2021-01" db="UniProtKB">
        <authorList>
            <consortium name="EnsemblMetazoa"/>
        </authorList>
    </citation>
    <scope>IDENTIFICATION</scope>
</reference>
<dbReference type="PROSITE" id="PS50157">
    <property type="entry name" value="ZINC_FINGER_C2H2_2"/>
    <property type="match status" value="2"/>
</dbReference>
<feature type="domain" description="C2H2-type" evidence="7">
    <location>
        <begin position="108"/>
        <end position="137"/>
    </location>
</feature>
<dbReference type="SMART" id="SM00355">
    <property type="entry name" value="ZnF_C2H2"/>
    <property type="match status" value="3"/>
</dbReference>
<proteinExistence type="predicted"/>
<feature type="region of interest" description="Disordered" evidence="6">
    <location>
        <begin position="182"/>
        <end position="201"/>
    </location>
</feature>
<keyword evidence="4" id="KW-0862">Zinc</keyword>
<dbReference type="InterPro" id="IPR013087">
    <property type="entry name" value="Znf_C2H2_type"/>
</dbReference>
<keyword evidence="2" id="KW-0677">Repeat</keyword>
<evidence type="ECO:0000256" key="3">
    <source>
        <dbReference type="ARBA" id="ARBA00022771"/>
    </source>
</evidence>
<dbReference type="RefSeq" id="XP_022650441.1">
    <property type="nucleotide sequence ID" value="XM_022794706.1"/>
</dbReference>
<dbReference type="SUPFAM" id="SSF57667">
    <property type="entry name" value="beta-beta-alpha zinc fingers"/>
    <property type="match status" value="1"/>
</dbReference>
<evidence type="ECO:0000256" key="6">
    <source>
        <dbReference type="SAM" id="MobiDB-lite"/>
    </source>
</evidence>
<dbReference type="GO" id="GO:0008270">
    <property type="term" value="F:zinc ion binding"/>
    <property type="evidence" value="ECO:0007669"/>
    <property type="project" value="UniProtKB-KW"/>
</dbReference>
<dbReference type="AlphaFoldDB" id="A0A7M7JDG8"/>
<feature type="region of interest" description="Disordered" evidence="6">
    <location>
        <begin position="28"/>
        <end position="65"/>
    </location>
</feature>
<feature type="compositionally biased region" description="Acidic residues" evidence="6">
    <location>
        <begin position="41"/>
        <end position="50"/>
    </location>
</feature>
<protein>
    <recommendedName>
        <fullName evidence="7">C2H2-type domain-containing protein</fullName>
    </recommendedName>
</protein>
<feature type="compositionally biased region" description="Basic and acidic residues" evidence="6">
    <location>
        <begin position="51"/>
        <end position="62"/>
    </location>
</feature>
<keyword evidence="3 5" id="KW-0863">Zinc-finger</keyword>
<evidence type="ECO:0000313" key="9">
    <source>
        <dbReference type="Proteomes" id="UP000594260"/>
    </source>
</evidence>
<evidence type="ECO:0000259" key="7">
    <source>
        <dbReference type="PROSITE" id="PS50157"/>
    </source>
</evidence>
<dbReference type="Gene3D" id="3.30.160.60">
    <property type="entry name" value="Classic Zinc Finger"/>
    <property type="match status" value="2"/>
</dbReference>
<dbReference type="KEGG" id="vde:111245842"/>
<evidence type="ECO:0000256" key="4">
    <source>
        <dbReference type="ARBA" id="ARBA00022833"/>
    </source>
</evidence>
<evidence type="ECO:0000313" key="8">
    <source>
        <dbReference type="EnsemblMetazoa" id="XP_022650441"/>
    </source>
</evidence>
<dbReference type="PROSITE" id="PS00028">
    <property type="entry name" value="ZINC_FINGER_C2H2_1"/>
    <property type="match status" value="2"/>
</dbReference>
<dbReference type="PANTHER" id="PTHR23235">
    <property type="entry name" value="KRUEPPEL-LIKE TRANSCRIPTION FACTOR"/>
    <property type="match status" value="1"/>
</dbReference>
<dbReference type="Proteomes" id="UP000594260">
    <property type="component" value="Unplaced"/>
</dbReference>
<dbReference type="InParanoid" id="A0A7M7JDG8"/>
<accession>A0A7M7JDG8</accession>
<evidence type="ECO:0000256" key="1">
    <source>
        <dbReference type="ARBA" id="ARBA00022723"/>
    </source>
</evidence>
<name>A0A7M7JDG8_VARDE</name>
<dbReference type="FunFam" id="3.30.160.60:FF:000100">
    <property type="entry name" value="Zinc finger 45-like"/>
    <property type="match status" value="1"/>
</dbReference>
<sequence length="287" mass="32538">MEEPRRVMICRKVVGTDGVARVVLEPAENVPSPIQTQQTVTDEDDNGLEDDTLRDMPSHEAGGKAQKPFIQCEICGKKFYVTDTTYKRTPKERLTLHIVTEHDKERLYQCDSPGCFKAYNNVKQLNQHRLVHTNKKNHKCPDCPKRFHRKTHLLAHMRRHNANPNFKPRASRRQCNPYIQVQRKKNGQPVSEPTTGTPPATTATTTYQIIEAASNSIAPVGTTMVVVTEEELEQMRRLGGEVVDRETVMAYNEVDGSDQIEEDEDEEAVLDEIDNEIGDKSEQKAGD</sequence>
<feature type="domain" description="C2H2-type" evidence="7">
    <location>
        <begin position="138"/>
        <end position="165"/>
    </location>
</feature>
<evidence type="ECO:0000256" key="5">
    <source>
        <dbReference type="PROSITE-ProRule" id="PRU00042"/>
    </source>
</evidence>
<keyword evidence="1" id="KW-0479">Metal-binding</keyword>
<organism evidence="8 9">
    <name type="scientific">Varroa destructor</name>
    <name type="common">Honeybee mite</name>
    <dbReference type="NCBI Taxonomy" id="109461"/>
    <lineage>
        <taxon>Eukaryota</taxon>
        <taxon>Metazoa</taxon>
        <taxon>Ecdysozoa</taxon>
        <taxon>Arthropoda</taxon>
        <taxon>Chelicerata</taxon>
        <taxon>Arachnida</taxon>
        <taxon>Acari</taxon>
        <taxon>Parasitiformes</taxon>
        <taxon>Mesostigmata</taxon>
        <taxon>Gamasina</taxon>
        <taxon>Dermanyssoidea</taxon>
        <taxon>Varroidae</taxon>
        <taxon>Varroa</taxon>
    </lineage>
</organism>
<dbReference type="EnsemblMetazoa" id="XM_022794706">
    <property type="protein sequence ID" value="XP_022650441"/>
    <property type="gene ID" value="LOC111245842"/>
</dbReference>